<dbReference type="PANTHER" id="PTHR23049">
    <property type="entry name" value="MYOSIN REGULATORY LIGHT CHAIN 2"/>
    <property type="match status" value="1"/>
</dbReference>
<keyword evidence="1" id="KW-0677">Repeat</keyword>
<proteinExistence type="predicted"/>
<sequence>MPSGKPNTCKRAAAATLHQPHHTTTAASDPDNGPSRWICLLGCVSMQCRYALTSPLTAYPGPIHWSHISDDIFRDHLHFVPQPSTQAAPPTVCWPTDCGHRHSTDPFTDYIMSISTTFKPSPLGLGSPPSVRNSPFRRGESPASPSPLRHITPTSSPTKGAATTTPNGASRFARPTTPTRDPSDTKEEEKTPVMTTPTRASPPSWKAGSKLAVGGSLGGSNALSQLQPTQVRTLRDGFQILDRDCDGVVNREDVADMLGQLGLPSGSSDIGRFFPPSKPQTITLAAFLNSLAESLALLSPNTELLSAFSAFDEDDSGQIDWAELRDALLNTPPEAGQSALSAAEVDKVVEGFTGRRAFNRNMNAHLSARRGEVFKYQEFVHSIMGSNGGAEGGAHEGEEQ</sequence>
<name>A0A2K0SW24_9HYPO</name>
<reference evidence="5 6" key="1">
    <citation type="submission" date="2017-02" db="EMBL/GenBank/DDBJ databases">
        <title>Genomes of Trichoderma spp. with biocontrol activity.</title>
        <authorList>
            <person name="Gardiner D."/>
            <person name="Kazan K."/>
            <person name="Vos C."/>
            <person name="Harvey P."/>
        </authorList>
    </citation>
    <scope>NUCLEOTIDE SEQUENCE [LARGE SCALE GENOMIC DNA]</scope>
    <source>
        <strain evidence="5 6">A5MH</strain>
    </source>
</reference>
<feature type="domain" description="EF-hand" evidence="4">
    <location>
        <begin position="299"/>
        <end position="334"/>
    </location>
</feature>
<dbReference type="PROSITE" id="PS00018">
    <property type="entry name" value="EF_HAND_1"/>
    <property type="match status" value="2"/>
</dbReference>
<feature type="region of interest" description="Disordered" evidence="3">
    <location>
        <begin position="1"/>
        <end position="30"/>
    </location>
</feature>
<dbReference type="InterPro" id="IPR050403">
    <property type="entry name" value="Myosin_RLC"/>
</dbReference>
<evidence type="ECO:0000256" key="1">
    <source>
        <dbReference type="ARBA" id="ARBA00022737"/>
    </source>
</evidence>
<dbReference type="Pfam" id="PF13833">
    <property type="entry name" value="EF-hand_8"/>
    <property type="match status" value="1"/>
</dbReference>
<feature type="compositionally biased region" description="Polar residues" evidence="3">
    <location>
        <begin position="152"/>
        <end position="168"/>
    </location>
</feature>
<dbReference type="GO" id="GO:0005509">
    <property type="term" value="F:calcium ion binding"/>
    <property type="evidence" value="ECO:0007669"/>
    <property type="project" value="InterPro"/>
</dbReference>
<dbReference type="AlphaFoldDB" id="A0A2K0SW24"/>
<dbReference type="PROSITE" id="PS50222">
    <property type="entry name" value="EF_HAND_2"/>
    <property type="match status" value="2"/>
</dbReference>
<dbReference type="Gene3D" id="1.10.238.10">
    <property type="entry name" value="EF-hand"/>
    <property type="match status" value="1"/>
</dbReference>
<gene>
    <name evidence="5" type="ORF">TGAMA5MH_10578</name>
</gene>
<dbReference type="Proteomes" id="UP000236546">
    <property type="component" value="Unassembled WGS sequence"/>
</dbReference>
<evidence type="ECO:0000313" key="6">
    <source>
        <dbReference type="Proteomes" id="UP000236546"/>
    </source>
</evidence>
<feature type="domain" description="EF-hand" evidence="4">
    <location>
        <begin position="229"/>
        <end position="264"/>
    </location>
</feature>
<dbReference type="InterPro" id="IPR018247">
    <property type="entry name" value="EF_Hand_1_Ca_BS"/>
</dbReference>
<organism evidence="5 6">
    <name type="scientific">Trichoderma gamsii</name>
    <dbReference type="NCBI Taxonomy" id="398673"/>
    <lineage>
        <taxon>Eukaryota</taxon>
        <taxon>Fungi</taxon>
        <taxon>Dikarya</taxon>
        <taxon>Ascomycota</taxon>
        <taxon>Pezizomycotina</taxon>
        <taxon>Sordariomycetes</taxon>
        <taxon>Hypocreomycetidae</taxon>
        <taxon>Hypocreales</taxon>
        <taxon>Hypocreaceae</taxon>
        <taxon>Trichoderma</taxon>
    </lineage>
</organism>
<dbReference type="InterPro" id="IPR002048">
    <property type="entry name" value="EF_hand_dom"/>
</dbReference>
<feature type="compositionally biased region" description="Low complexity" evidence="3">
    <location>
        <begin position="120"/>
        <end position="130"/>
    </location>
</feature>
<dbReference type="OrthoDB" id="429467at2759"/>
<feature type="region of interest" description="Disordered" evidence="3">
    <location>
        <begin position="119"/>
        <end position="213"/>
    </location>
</feature>
<accession>A0A2K0SW24</accession>
<dbReference type="EMBL" id="MTYH01000143">
    <property type="protein sequence ID" value="PNP37475.1"/>
    <property type="molecule type" value="Genomic_DNA"/>
</dbReference>
<evidence type="ECO:0000313" key="5">
    <source>
        <dbReference type="EMBL" id="PNP37475.1"/>
    </source>
</evidence>
<keyword evidence="2" id="KW-0106">Calcium</keyword>
<protein>
    <recommendedName>
        <fullName evidence="4">EF-hand domain-containing protein</fullName>
    </recommendedName>
</protein>
<comment type="caution">
    <text evidence="5">The sequence shown here is derived from an EMBL/GenBank/DDBJ whole genome shotgun (WGS) entry which is preliminary data.</text>
</comment>
<evidence type="ECO:0000256" key="3">
    <source>
        <dbReference type="SAM" id="MobiDB-lite"/>
    </source>
</evidence>
<dbReference type="InterPro" id="IPR011992">
    <property type="entry name" value="EF-hand-dom_pair"/>
</dbReference>
<feature type="compositionally biased region" description="Basic and acidic residues" evidence="3">
    <location>
        <begin position="181"/>
        <end position="191"/>
    </location>
</feature>
<evidence type="ECO:0000259" key="4">
    <source>
        <dbReference type="PROSITE" id="PS50222"/>
    </source>
</evidence>
<evidence type="ECO:0000256" key="2">
    <source>
        <dbReference type="ARBA" id="ARBA00022837"/>
    </source>
</evidence>
<dbReference type="SMART" id="SM00054">
    <property type="entry name" value="EFh"/>
    <property type="match status" value="2"/>
</dbReference>
<dbReference type="SUPFAM" id="SSF47473">
    <property type="entry name" value="EF-hand"/>
    <property type="match status" value="1"/>
</dbReference>